<reference evidence="5" key="1">
    <citation type="submission" date="2016-11" db="EMBL/GenBank/DDBJ databases">
        <authorList>
            <person name="Varghese N."/>
            <person name="Submissions S."/>
        </authorList>
    </citation>
    <scope>NUCLEOTIDE SEQUENCE [LARGE SCALE GENOMIC DNA]</scope>
    <source>
        <strain evidence="5">DSM 16057</strain>
    </source>
</reference>
<proteinExistence type="predicted"/>
<sequence length="331" mass="35078">MKVFNGGERGTIIILVAAAMTALLASLALVVDVGHTAVQKSRLQKALDAAALAGARFLPDDPEAARARAVEYAAYNGVELEAGDVSFSDGNLKIICSKERPVDLFFGPALGIDSWSIRARSAARVGAVKSAGGYPVLPLGILDQELAFGQLYTLKYGGGMGTQGWYGALDITRNPAQFPDPGAEHRTIPGGTGARDYEDNLGRGVSFNLKVGDRLYEKTGNMSGPTRDGLEERLKACPVHGASCWSSPPDWRTSSSDCARFVIIPVLRYLNPRGNEPDFEIVGFAAFFIEGQPGSGNDCVINGRFLKTTLSLECDPAAGTGYGLTGVKLTD</sequence>
<dbReference type="Proteomes" id="UP000184529">
    <property type="component" value="Unassembled WGS sequence"/>
</dbReference>
<protein>
    <submittedName>
        <fullName evidence="4">Putative Flp pilus-assembly TadE/G-like</fullName>
    </submittedName>
</protein>
<dbReference type="Pfam" id="PF13400">
    <property type="entry name" value="Tad"/>
    <property type="match status" value="1"/>
</dbReference>
<evidence type="ECO:0000313" key="5">
    <source>
        <dbReference type="Proteomes" id="UP000184529"/>
    </source>
</evidence>
<dbReference type="AlphaFoldDB" id="A0A1M6D8I0"/>
<keyword evidence="2" id="KW-0812">Transmembrane</keyword>
<dbReference type="EMBL" id="FQZM01000009">
    <property type="protein sequence ID" value="SHI69308.1"/>
    <property type="molecule type" value="Genomic_DNA"/>
</dbReference>
<keyword evidence="5" id="KW-1185">Reference proteome</keyword>
<feature type="region of interest" description="Disordered" evidence="1">
    <location>
        <begin position="176"/>
        <end position="195"/>
    </location>
</feature>
<evidence type="ECO:0000259" key="3">
    <source>
        <dbReference type="Pfam" id="PF13400"/>
    </source>
</evidence>
<dbReference type="STRING" id="1121432.SAMN02745219_00856"/>
<dbReference type="OrthoDB" id="5447051at2"/>
<feature type="transmembrane region" description="Helical" evidence="2">
    <location>
        <begin position="12"/>
        <end position="31"/>
    </location>
</feature>
<evidence type="ECO:0000256" key="2">
    <source>
        <dbReference type="SAM" id="Phobius"/>
    </source>
</evidence>
<evidence type="ECO:0000313" key="4">
    <source>
        <dbReference type="EMBL" id="SHI69308.1"/>
    </source>
</evidence>
<name>A0A1M6D8I0_9FIRM</name>
<evidence type="ECO:0000256" key="1">
    <source>
        <dbReference type="SAM" id="MobiDB-lite"/>
    </source>
</evidence>
<dbReference type="InterPro" id="IPR028087">
    <property type="entry name" value="Tad_N"/>
</dbReference>
<dbReference type="RefSeq" id="WP_072867526.1">
    <property type="nucleotide sequence ID" value="NZ_FQZM01000009.1"/>
</dbReference>
<gene>
    <name evidence="4" type="ORF">SAMN02745219_00856</name>
</gene>
<keyword evidence="2" id="KW-1133">Transmembrane helix</keyword>
<organism evidence="4 5">
    <name type="scientific">Desulfofundulus thermosubterraneus DSM 16057</name>
    <dbReference type="NCBI Taxonomy" id="1121432"/>
    <lineage>
        <taxon>Bacteria</taxon>
        <taxon>Bacillati</taxon>
        <taxon>Bacillota</taxon>
        <taxon>Clostridia</taxon>
        <taxon>Eubacteriales</taxon>
        <taxon>Peptococcaceae</taxon>
        <taxon>Desulfofundulus</taxon>
    </lineage>
</organism>
<keyword evidence="2" id="KW-0472">Membrane</keyword>
<feature type="domain" description="Putative Flp pilus-assembly TadG-like N-terminal" evidence="3">
    <location>
        <begin position="10"/>
        <end position="56"/>
    </location>
</feature>
<accession>A0A1M6D8I0</accession>